<dbReference type="AlphaFoldDB" id="A0A8H7AB25"/>
<dbReference type="Proteomes" id="UP000606974">
    <property type="component" value="Unassembled WGS sequence"/>
</dbReference>
<feature type="region of interest" description="Disordered" evidence="1">
    <location>
        <begin position="42"/>
        <end position="64"/>
    </location>
</feature>
<comment type="caution">
    <text evidence="2">The sequence shown here is derived from an EMBL/GenBank/DDBJ whole genome shotgun (WGS) entry which is preliminary data.</text>
</comment>
<protein>
    <submittedName>
        <fullName evidence="2">Uncharacterized protein</fullName>
    </submittedName>
</protein>
<reference evidence="2" key="1">
    <citation type="submission" date="2020-02" db="EMBL/GenBank/DDBJ databases">
        <authorList>
            <person name="Palmer J.M."/>
        </authorList>
    </citation>
    <scope>NUCLEOTIDE SEQUENCE</scope>
    <source>
        <strain evidence="2">EPUS1.4</strain>
        <tissue evidence="2">Thallus</tissue>
    </source>
</reference>
<evidence type="ECO:0000313" key="3">
    <source>
        <dbReference type="Proteomes" id="UP000606974"/>
    </source>
</evidence>
<dbReference type="EMBL" id="JAACFV010000129">
    <property type="protein sequence ID" value="KAF7504719.1"/>
    <property type="molecule type" value="Genomic_DNA"/>
</dbReference>
<organism evidence="2 3">
    <name type="scientific">Endocarpon pusillum</name>
    <dbReference type="NCBI Taxonomy" id="364733"/>
    <lineage>
        <taxon>Eukaryota</taxon>
        <taxon>Fungi</taxon>
        <taxon>Dikarya</taxon>
        <taxon>Ascomycota</taxon>
        <taxon>Pezizomycotina</taxon>
        <taxon>Eurotiomycetes</taxon>
        <taxon>Chaetothyriomycetidae</taxon>
        <taxon>Verrucariales</taxon>
        <taxon>Verrucariaceae</taxon>
        <taxon>Endocarpon</taxon>
    </lineage>
</organism>
<evidence type="ECO:0000313" key="2">
    <source>
        <dbReference type="EMBL" id="KAF7504719.1"/>
    </source>
</evidence>
<proteinExistence type="predicted"/>
<accession>A0A8H7AB25</accession>
<feature type="compositionally biased region" description="Polar residues" evidence="1">
    <location>
        <begin position="42"/>
        <end position="61"/>
    </location>
</feature>
<gene>
    <name evidence="2" type="ORF">GJ744_001788</name>
</gene>
<evidence type="ECO:0000256" key="1">
    <source>
        <dbReference type="SAM" id="MobiDB-lite"/>
    </source>
</evidence>
<sequence length="193" mass="22624">MEPRFAATPSTTKRMLSLLSSTTCILEWLDALDNQHIRSKTYIPNSGTSRSHQHLLQLSKTSTEKARYPRPARWCLKARSGHIRLAEPNALKRLTRETRSLPEHYSVGIQENEVAQVRHQVRTCQQETHSVRKLLRGEEEELNVSYQEKEQVRHTLDERQQELFVSQEGQTDFRAWLELTKERSLLQHNKNSR</sequence>
<name>A0A8H7AB25_9EURO</name>
<keyword evidence="3" id="KW-1185">Reference proteome</keyword>